<comment type="caution">
    <text evidence="2">The sequence shown here is derived from an EMBL/GenBank/DDBJ whole genome shotgun (WGS) entry which is preliminary data.</text>
</comment>
<keyword evidence="1" id="KW-0812">Transmembrane</keyword>
<evidence type="ECO:0000313" key="3">
    <source>
        <dbReference type="Proteomes" id="UP001142444"/>
    </source>
</evidence>
<accession>A0A9X4G4K8</accession>
<evidence type="ECO:0000256" key="1">
    <source>
        <dbReference type="SAM" id="Phobius"/>
    </source>
</evidence>
<dbReference type="RefSeq" id="WP_275218065.1">
    <property type="nucleotide sequence ID" value="NZ_JAPHVQ010000006.1"/>
</dbReference>
<dbReference type="Gene3D" id="3.40.50.410">
    <property type="entry name" value="von Willebrand factor, type A domain"/>
    <property type="match status" value="1"/>
</dbReference>
<keyword evidence="1" id="KW-0472">Membrane</keyword>
<dbReference type="Proteomes" id="UP001142444">
    <property type="component" value="Unassembled WGS sequence"/>
</dbReference>
<keyword evidence="3" id="KW-1185">Reference proteome</keyword>
<dbReference type="EMBL" id="JAPHVQ010000006">
    <property type="protein sequence ID" value="MDE8035056.1"/>
    <property type="molecule type" value="Genomic_DNA"/>
</dbReference>
<proteinExistence type="predicted"/>
<protein>
    <submittedName>
        <fullName evidence="2">Pilus assembly protein</fullName>
    </submittedName>
</protein>
<evidence type="ECO:0000313" key="2">
    <source>
        <dbReference type="EMBL" id="MDE8035056.1"/>
    </source>
</evidence>
<name>A0A9X4G4K8_ACTEU</name>
<sequence length="568" mass="63531">MKITSFNQVKRFIQDESGVYAVMGGLLALPVVALMFVSLESAGIIQDKARLSDSLEQAVLSLSAENNSGRKPNDYKLSNTDAENGKFNADSEIGKRDFAITKSFVTTYLPQTDASKIKLTPICKTTDKNNKQGHTASTETICTVAGTIEHKSWFPLKVGSTEVIPTEVNIASASKAIKKNTISIPIDLMVVADLSGSMRYDLTNTYEPKNNTSKIGILKEVLADLTKESLFNKNSNPNNRIAVSPFALGAEYSRNECVLPFVFTNTSKVVKYIDKYNHYSSFRGQGNRQYMYNLVTDFLTQNHGDTQLYRALFTESLVSQIDIAKTLSSIGSTNETGFRFRKNAYCLGNNNRNEHHWFTQQEQPKFSDFIRKLEAVGSTFAGSGLLAAANKMLKEPSRSTELGEETKRVLLVLSDGNDELRSDDSGIPFTNYGRLTEDLILGYQEELLQAPNKQNFYDIAYYKENGRNNYTPRQHWAGQAEVFLTDKRKKLSGDLQMCNIIRHKLNELNNDKNTSIVFVEFGYQSRSADAWKHCVGDGNYYSAKDKESLLNSFKQAIGHSDDVGHSIN</sequence>
<reference evidence="2" key="1">
    <citation type="submission" date="2022-11" db="EMBL/GenBank/DDBJ databases">
        <authorList>
            <person name="Kamali M."/>
            <person name="Peak L."/>
            <person name="Go Y.Y."/>
            <person name="Balasuriya U.B.R."/>
            <person name="Carossino M."/>
        </authorList>
    </citation>
    <scope>NUCLEOTIDE SEQUENCE</scope>
    <source>
        <strain evidence="2">4524</strain>
    </source>
</reference>
<gene>
    <name evidence="2" type="ORF">OQ257_07730</name>
</gene>
<organism evidence="2 3">
    <name type="scientific">Actinobacillus equuli subsp. equuli</name>
    <dbReference type="NCBI Taxonomy" id="202947"/>
    <lineage>
        <taxon>Bacteria</taxon>
        <taxon>Pseudomonadati</taxon>
        <taxon>Pseudomonadota</taxon>
        <taxon>Gammaproteobacteria</taxon>
        <taxon>Pasteurellales</taxon>
        <taxon>Pasteurellaceae</taxon>
        <taxon>Actinobacillus</taxon>
    </lineage>
</organism>
<dbReference type="SUPFAM" id="SSF53300">
    <property type="entry name" value="vWA-like"/>
    <property type="match status" value="1"/>
</dbReference>
<dbReference type="AlphaFoldDB" id="A0A9X4G4K8"/>
<feature type="transmembrane region" description="Helical" evidence="1">
    <location>
        <begin position="20"/>
        <end position="39"/>
    </location>
</feature>
<keyword evidence="1" id="KW-1133">Transmembrane helix</keyword>
<dbReference type="InterPro" id="IPR036465">
    <property type="entry name" value="vWFA_dom_sf"/>
</dbReference>
<reference evidence="2" key="2">
    <citation type="journal article" date="2023" name="Pathogens">
        <title>Pathological Features and Genomic Characterization of an Actinobacillus equuli subsp. equuli Bearing Unique Virulence-Associated Genes from an Adult Horse with Pleuropneumonia.</title>
        <authorList>
            <person name="Kamali M."/>
            <person name="Carossino M."/>
            <person name="Del Piero F."/>
            <person name="Peak L."/>
            <person name="Mitchell M.S."/>
            <person name="Willette J."/>
            <person name="Baker R."/>
            <person name="Li F."/>
            <person name="Kenez A."/>
            <person name="Balasuriya U.B.R."/>
            <person name="Go Y.Y."/>
        </authorList>
    </citation>
    <scope>NUCLEOTIDE SEQUENCE</scope>
    <source>
        <strain evidence="2">4524</strain>
    </source>
</reference>